<evidence type="ECO:0000256" key="1">
    <source>
        <dbReference type="SAM" id="MobiDB-lite"/>
    </source>
</evidence>
<dbReference type="Gramene" id="PUZ54194">
    <property type="protein sequence ID" value="PUZ54194"/>
    <property type="gene ID" value="GQ55_5G110700"/>
</dbReference>
<evidence type="ECO:0000313" key="3">
    <source>
        <dbReference type="Proteomes" id="UP000244336"/>
    </source>
</evidence>
<accession>A0A2T7DF68</accession>
<proteinExistence type="predicted"/>
<reference evidence="2 3" key="1">
    <citation type="submission" date="2018-04" db="EMBL/GenBank/DDBJ databases">
        <title>WGS assembly of Panicum hallii var. hallii HAL2.</title>
        <authorList>
            <person name="Lovell J."/>
            <person name="Jenkins J."/>
            <person name="Lowry D."/>
            <person name="Mamidi S."/>
            <person name="Sreedasyam A."/>
            <person name="Weng X."/>
            <person name="Barry K."/>
            <person name="Bonette J."/>
            <person name="Campitelli B."/>
            <person name="Daum C."/>
            <person name="Gordon S."/>
            <person name="Gould B."/>
            <person name="Lipzen A."/>
            <person name="MacQueen A."/>
            <person name="Palacio-Mejia J."/>
            <person name="Plott C."/>
            <person name="Shakirov E."/>
            <person name="Shu S."/>
            <person name="Yoshinaga Y."/>
            <person name="Zane M."/>
            <person name="Rokhsar D."/>
            <person name="Grimwood J."/>
            <person name="Schmutz J."/>
            <person name="Juenger T."/>
        </authorList>
    </citation>
    <scope>NUCLEOTIDE SEQUENCE [LARGE SCALE GENOMIC DNA]</scope>
    <source>
        <strain evidence="3">cv. HAL2</strain>
    </source>
</reference>
<sequence>MAIDPGGAVRGDDRAADPRPRHPPAGCWACKAWNSPNAAGRASSGRTGLLAAAVRLFLVADRIATWSTGSSWNFASWRRPRSQEAACWLLHAIELATLRTRRGTLAEHRDESQFQFKTCSLPDELARPPDRRSVTCLKLFCCWR</sequence>
<feature type="region of interest" description="Disordered" evidence="1">
    <location>
        <begin position="1"/>
        <end position="21"/>
    </location>
</feature>
<evidence type="ECO:0000313" key="2">
    <source>
        <dbReference type="EMBL" id="PUZ54194.1"/>
    </source>
</evidence>
<gene>
    <name evidence="2" type="ORF">GQ55_5G110700</name>
</gene>
<dbReference type="AlphaFoldDB" id="A0A2T7DF68"/>
<organism evidence="2 3">
    <name type="scientific">Panicum hallii var. hallii</name>
    <dbReference type="NCBI Taxonomy" id="1504633"/>
    <lineage>
        <taxon>Eukaryota</taxon>
        <taxon>Viridiplantae</taxon>
        <taxon>Streptophyta</taxon>
        <taxon>Embryophyta</taxon>
        <taxon>Tracheophyta</taxon>
        <taxon>Spermatophyta</taxon>
        <taxon>Magnoliopsida</taxon>
        <taxon>Liliopsida</taxon>
        <taxon>Poales</taxon>
        <taxon>Poaceae</taxon>
        <taxon>PACMAD clade</taxon>
        <taxon>Panicoideae</taxon>
        <taxon>Panicodae</taxon>
        <taxon>Paniceae</taxon>
        <taxon>Panicinae</taxon>
        <taxon>Panicum</taxon>
        <taxon>Panicum sect. Panicum</taxon>
    </lineage>
</organism>
<dbReference type="EMBL" id="CM009753">
    <property type="protein sequence ID" value="PUZ54194.1"/>
    <property type="molecule type" value="Genomic_DNA"/>
</dbReference>
<name>A0A2T7DF68_9POAL</name>
<keyword evidence="3" id="KW-1185">Reference proteome</keyword>
<protein>
    <submittedName>
        <fullName evidence="2">Uncharacterized protein</fullName>
    </submittedName>
</protein>
<feature type="compositionally biased region" description="Basic and acidic residues" evidence="1">
    <location>
        <begin position="10"/>
        <end position="20"/>
    </location>
</feature>
<dbReference type="Proteomes" id="UP000244336">
    <property type="component" value="Chromosome 5"/>
</dbReference>